<feature type="chain" id="PRO_5038732638" description="TRAP transporter TAXI family solute receptor" evidence="2">
    <location>
        <begin position="24"/>
        <end position="384"/>
    </location>
</feature>
<comment type="caution">
    <text evidence="3">The sequence shown here is derived from an EMBL/GenBank/DDBJ whole genome shotgun (WGS) entry which is preliminary data.</text>
</comment>
<gene>
    <name evidence="3" type="ORF">EV640_101173</name>
</gene>
<protein>
    <recommendedName>
        <fullName evidence="5">TRAP transporter TAXI family solute receptor</fullName>
    </recommendedName>
</protein>
<dbReference type="EMBL" id="SOAN01000001">
    <property type="protein sequence ID" value="TDS87389.1"/>
    <property type="molecule type" value="Genomic_DNA"/>
</dbReference>
<organism evidence="3 4">
    <name type="scientific">Nesterenkonia aurantiaca</name>
    <dbReference type="NCBI Taxonomy" id="1436010"/>
    <lineage>
        <taxon>Bacteria</taxon>
        <taxon>Bacillati</taxon>
        <taxon>Actinomycetota</taxon>
        <taxon>Actinomycetes</taxon>
        <taxon>Micrococcales</taxon>
        <taxon>Micrococcaceae</taxon>
        <taxon>Nesterenkonia</taxon>
    </lineage>
</organism>
<dbReference type="Pfam" id="PF16868">
    <property type="entry name" value="NMT1_3"/>
    <property type="match status" value="1"/>
</dbReference>
<feature type="signal peptide" evidence="2">
    <location>
        <begin position="1"/>
        <end position="23"/>
    </location>
</feature>
<dbReference type="NCBIfam" id="TIGR02122">
    <property type="entry name" value="TRAP_TAXI"/>
    <property type="match status" value="1"/>
</dbReference>
<feature type="region of interest" description="Disordered" evidence="1">
    <location>
        <begin position="354"/>
        <end position="384"/>
    </location>
</feature>
<dbReference type="PANTHER" id="PTHR42941:SF1">
    <property type="entry name" value="SLL1037 PROTEIN"/>
    <property type="match status" value="1"/>
</dbReference>
<evidence type="ECO:0008006" key="5">
    <source>
        <dbReference type="Google" id="ProtNLM"/>
    </source>
</evidence>
<sequence length="384" mass="42520">MKTAKIRATALSAVALLALTGCASGDASAGADSDALPEQSVWSTYNVGTGTYNDLAAIANTLTNEEGLQVRLMTSDTGIGRLAPLVNGTADYARAGDEYFYAFEGDYEYANEQWGPQDVSLVWAPLGYYGLLVRADSGIDSFEDLEGTQFPDLTASTSINNKMEGFLNYGGLTGEDVQKVPISYAEQLDALQAGRIDSLYQNVVGSNIEELASTTDVKWLTFDDPDPGRYETWDELMPMVNVGEVTDVPGVEEGESAQVLEYTIPITTMGDRDTEEVYLLVKSMVENYEHYEDTTPDTQQFSLDAVLKEPLVVPFHAGTVRFFKERGVWTEELEEKNNELIERGERMREAWPTVLESSSEQDLEENWTEWKAENLGNERTSDEN</sequence>
<evidence type="ECO:0000256" key="2">
    <source>
        <dbReference type="SAM" id="SignalP"/>
    </source>
</evidence>
<dbReference type="Gene3D" id="3.40.190.10">
    <property type="entry name" value="Periplasmic binding protein-like II"/>
    <property type="match status" value="2"/>
</dbReference>
<accession>A0A4R7G7T1</accession>
<keyword evidence="2" id="KW-0732">Signal</keyword>
<dbReference type="Proteomes" id="UP000294506">
    <property type="component" value="Unassembled WGS sequence"/>
</dbReference>
<dbReference type="InterPro" id="IPR011852">
    <property type="entry name" value="TRAP_TAXI"/>
</dbReference>
<evidence type="ECO:0000313" key="3">
    <source>
        <dbReference type="EMBL" id="TDS87389.1"/>
    </source>
</evidence>
<keyword evidence="4" id="KW-1185">Reference proteome</keyword>
<evidence type="ECO:0000313" key="4">
    <source>
        <dbReference type="Proteomes" id="UP000294506"/>
    </source>
</evidence>
<name>A0A4R7G7T1_9MICC</name>
<dbReference type="PROSITE" id="PS51257">
    <property type="entry name" value="PROKAR_LIPOPROTEIN"/>
    <property type="match status" value="1"/>
</dbReference>
<dbReference type="PANTHER" id="PTHR42941">
    <property type="entry name" value="SLL1037 PROTEIN"/>
    <property type="match status" value="1"/>
</dbReference>
<reference evidence="3 4" key="1">
    <citation type="submission" date="2019-03" db="EMBL/GenBank/DDBJ databases">
        <title>Genomic Encyclopedia of Type Strains, Phase III (KMG-III): the genomes of soil and plant-associated and newly described type strains.</title>
        <authorList>
            <person name="Whitman W."/>
        </authorList>
    </citation>
    <scope>NUCLEOTIDE SEQUENCE [LARGE SCALE GENOMIC DNA]</scope>
    <source>
        <strain evidence="3 4">DSM 27373</strain>
    </source>
</reference>
<dbReference type="SUPFAM" id="SSF53850">
    <property type="entry name" value="Periplasmic binding protein-like II"/>
    <property type="match status" value="1"/>
</dbReference>
<proteinExistence type="predicted"/>
<dbReference type="AlphaFoldDB" id="A0A4R7G7T1"/>
<evidence type="ECO:0000256" key="1">
    <source>
        <dbReference type="SAM" id="MobiDB-lite"/>
    </source>
</evidence>